<dbReference type="PANTHER" id="PTHR30154:SF34">
    <property type="entry name" value="TRANSCRIPTIONAL REGULATOR AZLB"/>
    <property type="match status" value="1"/>
</dbReference>
<feature type="domain" description="HTH asnC-type" evidence="4">
    <location>
        <begin position="1"/>
        <end position="62"/>
    </location>
</feature>
<organism evidence="5">
    <name type="scientific">Hellea balneolensis</name>
    <dbReference type="NCBI Taxonomy" id="287478"/>
    <lineage>
        <taxon>Bacteria</taxon>
        <taxon>Pseudomonadati</taxon>
        <taxon>Pseudomonadota</taxon>
        <taxon>Alphaproteobacteria</taxon>
        <taxon>Maricaulales</taxon>
        <taxon>Robiginitomaculaceae</taxon>
        <taxon>Hellea</taxon>
    </lineage>
</organism>
<dbReference type="GO" id="GO:0006355">
    <property type="term" value="P:regulation of DNA-templated transcription"/>
    <property type="evidence" value="ECO:0007669"/>
    <property type="project" value="UniProtKB-ARBA"/>
</dbReference>
<name>A0A7C5R829_9PROT</name>
<dbReference type="InterPro" id="IPR036390">
    <property type="entry name" value="WH_DNA-bd_sf"/>
</dbReference>
<dbReference type="InterPro" id="IPR019888">
    <property type="entry name" value="Tscrpt_reg_AsnC-like"/>
</dbReference>
<proteinExistence type="predicted"/>
<dbReference type="SUPFAM" id="SSF46785">
    <property type="entry name" value="Winged helix' DNA-binding domain"/>
    <property type="match status" value="1"/>
</dbReference>
<dbReference type="EMBL" id="DRMJ01000323">
    <property type="protein sequence ID" value="HHL43205.1"/>
    <property type="molecule type" value="Genomic_DNA"/>
</dbReference>
<dbReference type="GO" id="GO:0005829">
    <property type="term" value="C:cytosol"/>
    <property type="evidence" value="ECO:0007669"/>
    <property type="project" value="TreeGrafter"/>
</dbReference>
<evidence type="ECO:0000259" key="4">
    <source>
        <dbReference type="PROSITE" id="PS50956"/>
    </source>
</evidence>
<dbReference type="GO" id="GO:0043200">
    <property type="term" value="P:response to amino acid"/>
    <property type="evidence" value="ECO:0007669"/>
    <property type="project" value="TreeGrafter"/>
</dbReference>
<evidence type="ECO:0000256" key="1">
    <source>
        <dbReference type="ARBA" id="ARBA00023015"/>
    </source>
</evidence>
<dbReference type="Gene3D" id="1.10.10.10">
    <property type="entry name" value="Winged helix-like DNA-binding domain superfamily/Winged helix DNA-binding domain"/>
    <property type="match status" value="1"/>
</dbReference>
<dbReference type="InterPro" id="IPR011008">
    <property type="entry name" value="Dimeric_a/b-barrel"/>
</dbReference>
<dbReference type="InterPro" id="IPR036388">
    <property type="entry name" value="WH-like_DNA-bd_sf"/>
</dbReference>
<dbReference type="GO" id="GO:0043565">
    <property type="term" value="F:sequence-specific DNA binding"/>
    <property type="evidence" value="ECO:0007669"/>
    <property type="project" value="InterPro"/>
</dbReference>
<dbReference type="Proteomes" id="UP000885830">
    <property type="component" value="Unassembled WGS sequence"/>
</dbReference>
<dbReference type="InterPro" id="IPR019885">
    <property type="entry name" value="Tscrpt_reg_HTH_AsnC-type_CS"/>
</dbReference>
<comment type="caution">
    <text evidence="5">The sequence shown here is derived from an EMBL/GenBank/DDBJ whole genome shotgun (WGS) entry which is preliminary data.</text>
</comment>
<dbReference type="Pfam" id="PF01037">
    <property type="entry name" value="AsnC_trans_reg"/>
    <property type="match status" value="1"/>
</dbReference>
<dbReference type="SUPFAM" id="SSF54909">
    <property type="entry name" value="Dimeric alpha+beta barrel"/>
    <property type="match status" value="1"/>
</dbReference>
<evidence type="ECO:0000256" key="3">
    <source>
        <dbReference type="ARBA" id="ARBA00023163"/>
    </source>
</evidence>
<dbReference type="Gene3D" id="3.30.70.920">
    <property type="match status" value="1"/>
</dbReference>
<dbReference type="CDD" id="cd00090">
    <property type="entry name" value="HTH_ARSR"/>
    <property type="match status" value="1"/>
</dbReference>
<dbReference type="InterPro" id="IPR011991">
    <property type="entry name" value="ArsR-like_HTH"/>
</dbReference>
<dbReference type="SMART" id="SM00344">
    <property type="entry name" value="HTH_ASNC"/>
    <property type="match status" value="1"/>
</dbReference>
<dbReference type="AlphaFoldDB" id="A0A7C5R829"/>
<evidence type="ECO:0000313" key="5">
    <source>
        <dbReference type="EMBL" id="HHL43205.1"/>
    </source>
</evidence>
<dbReference type="Pfam" id="PF13412">
    <property type="entry name" value="HTH_24"/>
    <property type="match status" value="1"/>
</dbReference>
<dbReference type="PROSITE" id="PS50956">
    <property type="entry name" value="HTH_ASNC_2"/>
    <property type="match status" value="1"/>
</dbReference>
<gene>
    <name evidence="5" type="ORF">ENJ42_06285</name>
</gene>
<keyword evidence="1" id="KW-0805">Transcription regulation</keyword>
<dbReference type="InterPro" id="IPR019887">
    <property type="entry name" value="Tscrpt_reg_AsnC/Lrp_C"/>
</dbReference>
<dbReference type="PRINTS" id="PR00033">
    <property type="entry name" value="HTHASNC"/>
</dbReference>
<reference evidence="5" key="1">
    <citation type="journal article" date="2020" name="mSystems">
        <title>Genome- and Community-Level Interaction Insights into Carbon Utilization and Element Cycling Functions of Hydrothermarchaeota in Hydrothermal Sediment.</title>
        <authorList>
            <person name="Zhou Z."/>
            <person name="Liu Y."/>
            <person name="Xu W."/>
            <person name="Pan J."/>
            <person name="Luo Z.H."/>
            <person name="Li M."/>
        </authorList>
    </citation>
    <scope>NUCLEOTIDE SEQUENCE [LARGE SCALE GENOMIC DNA]</scope>
    <source>
        <strain evidence="5">HyVt-485</strain>
    </source>
</reference>
<keyword evidence="3" id="KW-0804">Transcription</keyword>
<keyword evidence="2" id="KW-0238">DNA-binding</keyword>
<dbReference type="PROSITE" id="PS00519">
    <property type="entry name" value="HTH_ASNC_1"/>
    <property type="match status" value="1"/>
</dbReference>
<dbReference type="InterPro" id="IPR000485">
    <property type="entry name" value="AsnC-type_HTH_dom"/>
</dbReference>
<evidence type="ECO:0000256" key="2">
    <source>
        <dbReference type="ARBA" id="ARBA00023125"/>
    </source>
</evidence>
<protein>
    <submittedName>
        <fullName evidence="5">Lrp/AsnC family transcriptional regulator</fullName>
    </submittedName>
</protein>
<accession>A0A7C5R829</accession>
<sequence>MEPIDRKILRALQRDGRLTNQQLAEEVGMSASACWRRVRGLEAAGVIDRYCAIIDRQKAGFSFSAILYISLDRHDVEVVTAFVKAVQARPEVLECLATTGDADYHLKVVSTDINSYNRFLDEFLLRLPGVRQVRSNVVLKEIKSQIALPV</sequence>
<dbReference type="PANTHER" id="PTHR30154">
    <property type="entry name" value="LEUCINE-RESPONSIVE REGULATORY PROTEIN"/>
    <property type="match status" value="1"/>
</dbReference>